<evidence type="ECO:0000313" key="9">
    <source>
        <dbReference type="EMBL" id="OQO06352.1"/>
    </source>
</evidence>
<keyword evidence="3" id="KW-0805">Transcription regulation</keyword>
<feature type="compositionally biased region" description="Basic and acidic residues" evidence="7">
    <location>
        <begin position="310"/>
        <end position="319"/>
    </location>
</feature>
<feature type="region of interest" description="Disordered" evidence="7">
    <location>
        <begin position="297"/>
        <end position="319"/>
    </location>
</feature>
<dbReference type="SUPFAM" id="SSF57959">
    <property type="entry name" value="Leucine zipper domain"/>
    <property type="match status" value="1"/>
</dbReference>
<dbReference type="Pfam" id="PF00170">
    <property type="entry name" value="bZIP_1"/>
    <property type="match status" value="1"/>
</dbReference>
<dbReference type="SMART" id="SM00338">
    <property type="entry name" value="BRLZ"/>
    <property type="match status" value="1"/>
</dbReference>
<comment type="caution">
    <text evidence="9">The sequence shown here is derived from an EMBL/GenBank/DDBJ whole genome shotgun (WGS) entry which is preliminary data.</text>
</comment>
<evidence type="ECO:0000256" key="2">
    <source>
        <dbReference type="ARBA" id="ARBA00007163"/>
    </source>
</evidence>
<gene>
    <name evidence="9" type="ORF">B0A48_08941</name>
</gene>
<keyword evidence="10" id="KW-1185">Reference proteome</keyword>
<evidence type="ECO:0000256" key="1">
    <source>
        <dbReference type="ARBA" id="ARBA00004123"/>
    </source>
</evidence>
<dbReference type="CDD" id="cd14704">
    <property type="entry name" value="bZIP_HY5-like"/>
    <property type="match status" value="1"/>
</dbReference>
<name>A0A1V8T5A2_9PEZI</name>
<keyword evidence="5" id="KW-0804">Transcription</keyword>
<feature type="region of interest" description="Disordered" evidence="7">
    <location>
        <begin position="1"/>
        <end position="30"/>
    </location>
</feature>
<evidence type="ECO:0000259" key="8">
    <source>
        <dbReference type="PROSITE" id="PS50217"/>
    </source>
</evidence>
<evidence type="ECO:0000256" key="5">
    <source>
        <dbReference type="ARBA" id="ARBA00023163"/>
    </source>
</evidence>
<organism evidence="9 10">
    <name type="scientific">Cryoendolithus antarcticus</name>
    <dbReference type="NCBI Taxonomy" id="1507870"/>
    <lineage>
        <taxon>Eukaryota</taxon>
        <taxon>Fungi</taxon>
        <taxon>Dikarya</taxon>
        <taxon>Ascomycota</taxon>
        <taxon>Pezizomycotina</taxon>
        <taxon>Dothideomycetes</taxon>
        <taxon>Dothideomycetidae</taxon>
        <taxon>Cladosporiales</taxon>
        <taxon>Cladosporiaceae</taxon>
        <taxon>Cryoendolithus</taxon>
    </lineage>
</organism>
<evidence type="ECO:0000256" key="4">
    <source>
        <dbReference type="ARBA" id="ARBA00023125"/>
    </source>
</evidence>
<dbReference type="PANTHER" id="PTHR47416:SF8">
    <property type="entry name" value="BASIC-LEUCINE ZIPPER TRANSCRIPTION FACTOR E-RELATED"/>
    <property type="match status" value="1"/>
</dbReference>
<dbReference type="GO" id="GO:0003677">
    <property type="term" value="F:DNA binding"/>
    <property type="evidence" value="ECO:0007669"/>
    <property type="project" value="UniProtKB-KW"/>
</dbReference>
<dbReference type="STRING" id="1507870.A0A1V8T5A2"/>
<dbReference type="PANTHER" id="PTHR47416">
    <property type="entry name" value="BASIC-LEUCINE ZIPPER TRANSCRIPTION FACTOR F-RELATED"/>
    <property type="match status" value="1"/>
</dbReference>
<dbReference type="GO" id="GO:0005634">
    <property type="term" value="C:nucleus"/>
    <property type="evidence" value="ECO:0007669"/>
    <property type="project" value="UniProtKB-SubCell"/>
</dbReference>
<feature type="domain" description="BZIP" evidence="8">
    <location>
        <begin position="286"/>
        <end position="342"/>
    </location>
</feature>
<dbReference type="AlphaFoldDB" id="A0A1V8T5A2"/>
<comment type="similarity">
    <text evidence="2">Belongs to the bZIP family.</text>
</comment>
<dbReference type="EMBL" id="NAJO01000017">
    <property type="protein sequence ID" value="OQO06352.1"/>
    <property type="molecule type" value="Genomic_DNA"/>
</dbReference>
<dbReference type="InterPro" id="IPR004827">
    <property type="entry name" value="bZIP"/>
</dbReference>
<sequence>MAQAGARRKFDYNHTPADLPNNSSHHADYHLEPKRPYTTLDEDEILDPAGAGFDSAADLMQGPMHQYRKDSFATSSGVLSPADPHAWDSTHHGGLPVVEQSSPAGFVGQYHEDASGFVRHHSVSHVPVYAPQQPHHGSWSVPHGSGHATPAPGFEVPQPQVIEGAPYLHRSGSAHASYNHAPPSQPSTIFSGPPPPEPNFILAPQVQTPMSPHSHQEWMGMAQQERDARPVLKRMRPNSPPRTMVDFQRRDGIRKKNGRIDIPQERNIHTIDDLIEKTKDEDMLKELKQQKRLLRNREAALASRQRKKKHTEDLEGREKSYSNTMQMLEQQVADLSVERDQLLHDRQILIHRRQEADHIIDSMHLEKRDMEMRHNEETSSLRRRLMALTEQIEAGPAPMMSAAPSSTGFTDFNAEMEAMSIGHHEWDFGGFDDLTGSHSDFGYDHHAASMEQQVKSHPVVEKRASSSTIVPLPKKAVDDAQQPLASGLLFMLLLCGAFVASRPATISTSDLPITSEVRAAAPAVLSNLLQEANAGAVPTSRQNARAPSHPQPHEPFPSHHPTSGLDNLQHRLITLSKQQEIDAAFALTPAQYAALSGEDVEYDLSDHQPTTQQRTLADALVQPTAADGSQAEVWTRSLLFDQIPAHVVRQFREMVGDRERRDREMAHKVKS</sequence>
<protein>
    <recommendedName>
        <fullName evidence="8">BZIP domain-containing protein</fullName>
    </recommendedName>
</protein>
<dbReference type="InParanoid" id="A0A1V8T5A2"/>
<evidence type="ECO:0000313" key="10">
    <source>
        <dbReference type="Proteomes" id="UP000192596"/>
    </source>
</evidence>
<dbReference type="Proteomes" id="UP000192596">
    <property type="component" value="Unassembled WGS sequence"/>
</dbReference>
<keyword evidence="4" id="KW-0238">DNA-binding</keyword>
<feature type="region of interest" description="Disordered" evidence="7">
    <location>
        <begin position="172"/>
        <end position="191"/>
    </location>
</feature>
<accession>A0A1V8T5A2</accession>
<dbReference type="PROSITE" id="PS50217">
    <property type="entry name" value="BZIP"/>
    <property type="match status" value="1"/>
</dbReference>
<evidence type="ECO:0000256" key="3">
    <source>
        <dbReference type="ARBA" id="ARBA00023015"/>
    </source>
</evidence>
<dbReference type="GO" id="GO:0003700">
    <property type="term" value="F:DNA-binding transcription factor activity"/>
    <property type="evidence" value="ECO:0007669"/>
    <property type="project" value="InterPro"/>
</dbReference>
<keyword evidence="6" id="KW-0539">Nucleus</keyword>
<dbReference type="Gene3D" id="1.20.5.170">
    <property type="match status" value="1"/>
</dbReference>
<evidence type="ECO:0000256" key="7">
    <source>
        <dbReference type="SAM" id="MobiDB-lite"/>
    </source>
</evidence>
<dbReference type="InterPro" id="IPR046347">
    <property type="entry name" value="bZIP_sf"/>
</dbReference>
<proteinExistence type="inferred from homology"/>
<dbReference type="OrthoDB" id="644067at2759"/>
<evidence type="ECO:0000256" key="6">
    <source>
        <dbReference type="ARBA" id="ARBA00023242"/>
    </source>
</evidence>
<reference evidence="10" key="1">
    <citation type="submission" date="2017-03" db="EMBL/GenBank/DDBJ databases">
        <title>Genomes of endolithic fungi from Antarctica.</title>
        <authorList>
            <person name="Coleine C."/>
            <person name="Masonjones S."/>
            <person name="Stajich J.E."/>
        </authorList>
    </citation>
    <scope>NUCLEOTIDE SEQUENCE [LARGE SCALE GENOMIC DNA]</scope>
    <source>
        <strain evidence="10">CCFEE 5527</strain>
    </source>
</reference>
<feature type="region of interest" description="Disordered" evidence="7">
    <location>
        <begin position="534"/>
        <end position="565"/>
    </location>
</feature>
<comment type="subcellular location">
    <subcellularLocation>
        <location evidence="1">Nucleus</location>
    </subcellularLocation>
</comment>